<feature type="transmembrane region" description="Helical" evidence="1">
    <location>
        <begin position="44"/>
        <end position="62"/>
    </location>
</feature>
<sequence length="398" mass="44991">MKKSEWSDRELEELLRLMPKIQDHRDPRDIYQNVSLKKRKTKSWMLPGIAAAAALFLFFILAPKLMDSTNYSHDKTQEQKSSGNQKMKIADKRDTSMIALQKDDPAVAKENSPKTVDKPELMSTNSTKTAIYDEEVGDGTVLTYWIPDPDVQILIPVSIIVPAAEDTSRLTLFNENMANLKEKEWGLSDFYPLDLTRELYEENNSINVDVPENHQYGLGSMEPIFINALINDISSNSISNKIILTTNGQPGIDFERFGKQENLDIVNKKNHAFFFYYPKGSDYPFLTPSEDSYKDINTAFNAMQTDKPVLGLKSSLLPLQPLNDVTVIDRTLYVSFKGHSDLKDNQLTSSSFEALLLTAKEFGLEKVIVKDSPITHIGSFDLSKENKVPVAPNLRTIQ</sequence>
<keyword evidence="3" id="KW-1185">Reference proteome</keyword>
<keyword evidence="1" id="KW-0812">Transmembrane</keyword>
<keyword evidence="1" id="KW-0472">Membrane</keyword>
<keyword evidence="1" id="KW-1133">Transmembrane helix</keyword>
<name>A0ABM9ESR7_9BACI</name>
<protein>
    <submittedName>
        <fullName evidence="2">Anti-sigma-X factor RsiX</fullName>
    </submittedName>
</protein>
<dbReference type="Proteomes" id="UP000838308">
    <property type="component" value="Unassembled WGS sequence"/>
</dbReference>
<organism evidence="2 3">
    <name type="scientific">Neobacillus rhizosphaerae</name>
    <dbReference type="NCBI Taxonomy" id="2880965"/>
    <lineage>
        <taxon>Bacteria</taxon>
        <taxon>Bacillati</taxon>
        <taxon>Bacillota</taxon>
        <taxon>Bacilli</taxon>
        <taxon>Bacillales</taxon>
        <taxon>Bacillaceae</taxon>
        <taxon>Neobacillus</taxon>
    </lineage>
</organism>
<dbReference type="RefSeq" id="WP_248735981.1">
    <property type="nucleotide sequence ID" value="NZ_CALBWS010000019.1"/>
</dbReference>
<evidence type="ECO:0000313" key="3">
    <source>
        <dbReference type="Proteomes" id="UP000838308"/>
    </source>
</evidence>
<gene>
    <name evidence="2" type="primary">rsiX</name>
    <name evidence="2" type="ORF">BACCIP111895_02883</name>
</gene>
<evidence type="ECO:0000313" key="2">
    <source>
        <dbReference type="EMBL" id="CAH2715699.1"/>
    </source>
</evidence>
<dbReference type="EMBL" id="CALBWS010000019">
    <property type="protein sequence ID" value="CAH2715699.1"/>
    <property type="molecule type" value="Genomic_DNA"/>
</dbReference>
<evidence type="ECO:0000256" key="1">
    <source>
        <dbReference type="SAM" id="Phobius"/>
    </source>
</evidence>
<proteinExistence type="predicted"/>
<comment type="caution">
    <text evidence="2">The sequence shown here is derived from an EMBL/GenBank/DDBJ whole genome shotgun (WGS) entry which is preliminary data.</text>
</comment>
<reference evidence="2" key="1">
    <citation type="submission" date="2022-04" db="EMBL/GenBank/DDBJ databases">
        <authorList>
            <person name="Criscuolo A."/>
        </authorList>
    </citation>
    <scope>NUCLEOTIDE SEQUENCE</scope>
    <source>
        <strain evidence="2">CIP111895</strain>
    </source>
</reference>
<accession>A0ABM9ESR7</accession>